<dbReference type="RefSeq" id="WP_184585893.1">
    <property type="nucleotide sequence ID" value="NZ_JACHLI010000001.1"/>
</dbReference>
<dbReference type="EMBL" id="JACHLI010000001">
    <property type="protein sequence ID" value="MBB4861639.1"/>
    <property type="molecule type" value="Genomic_DNA"/>
</dbReference>
<dbReference type="Proteomes" id="UP000566995">
    <property type="component" value="Unassembled WGS sequence"/>
</dbReference>
<evidence type="ECO:0000313" key="2">
    <source>
        <dbReference type="EMBL" id="MBB4861639.1"/>
    </source>
</evidence>
<comment type="caution">
    <text evidence="2">The sequence shown here is derived from an EMBL/GenBank/DDBJ whole genome shotgun (WGS) entry which is preliminary data.</text>
</comment>
<proteinExistence type="predicted"/>
<keyword evidence="1" id="KW-0732">Signal</keyword>
<reference evidence="2 3" key="1">
    <citation type="submission" date="2020-08" db="EMBL/GenBank/DDBJ databases">
        <title>Functional genomics of gut bacteria from endangered species of beetles.</title>
        <authorList>
            <person name="Carlos-Shanley C."/>
        </authorList>
    </citation>
    <scope>NUCLEOTIDE SEQUENCE [LARGE SCALE GENOMIC DNA]</scope>
    <source>
        <strain evidence="2 3">S00179</strain>
    </source>
</reference>
<accession>A0A7W7KG13</accession>
<gene>
    <name evidence="2" type="ORF">HNP46_000450</name>
</gene>
<protein>
    <recommendedName>
        <fullName evidence="4">DUF4412 domain-containing protein</fullName>
    </recommendedName>
</protein>
<name>A0A7W7KG13_PSENT</name>
<evidence type="ECO:0008006" key="4">
    <source>
        <dbReference type="Google" id="ProtNLM"/>
    </source>
</evidence>
<evidence type="ECO:0000256" key="1">
    <source>
        <dbReference type="SAM" id="SignalP"/>
    </source>
</evidence>
<feature type="signal peptide" evidence="1">
    <location>
        <begin position="1"/>
        <end position="19"/>
    </location>
</feature>
<dbReference type="AlphaFoldDB" id="A0A7W7KG13"/>
<organism evidence="2 3">
    <name type="scientific">Pseudomonas nitroreducens</name>
    <dbReference type="NCBI Taxonomy" id="46680"/>
    <lineage>
        <taxon>Bacteria</taxon>
        <taxon>Pseudomonadati</taxon>
        <taxon>Pseudomonadota</taxon>
        <taxon>Gammaproteobacteria</taxon>
        <taxon>Pseudomonadales</taxon>
        <taxon>Pseudomonadaceae</taxon>
        <taxon>Pseudomonas</taxon>
    </lineage>
</organism>
<feature type="chain" id="PRO_5031388990" description="DUF4412 domain-containing protein" evidence="1">
    <location>
        <begin position="20"/>
        <end position="181"/>
    </location>
</feature>
<sequence length="181" mass="19830">MKLILAVLFAGLLPFTAQAASTFALSVKVTGPQNFASEQKMMIKDGAPYLTTITMPPVECKHVAPPAAGNYQFESVPDGLTMALQLMKDTPEGVDLMVDTESWLVTQLGAELEQDRCYTDTGARERKPIPSSTWHMQWDKPKSVTLLNGTVMTFTPSRTIALEDGSMMKMNPYSAKPEVTP</sequence>
<evidence type="ECO:0000313" key="3">
    <source>
        <dbReference type="Proteomes" id="UP000566995"/>
    </source>
</evidence>